<keyword evidence="4" id="KW-0804">Transcription</keyword>
<dbReference type="Pfam" id="PF00126">
    <property type="entry name" value="HTH_1"/>
    <property type="match status" value="1"/>
</dbReference>
<feature type="domain" description="HTH lysR-type" evidence="5">
    <location>
        <begin position="7"/>
        <end position="64"/>
    </location>
</feature>
<keyword evidence="3" id="KW-0238">DNA-binding</keyword>
<evidence type="ECO:0000313" key="7">
    <source>
        <dbReference type="Proteomes" id="UP000306236"/>
    </source>
</evidence>
<name>A0A4S5BJ34_9BURK</name>
<dbReference type="EMBL" id="SSWX01000015">
    <property type="protein sequence ID" value="THJ32437.1"/>
    <property type="molecule type" value="Genomic_DNA"/>
</dbReference>
<dbReference type="InterPro" id="IPR036390">
    <property type="entry name" value="WH_DNA-bd_sf"/>
</dbReference>
<evidence type="ECO:0000256" key="2">
    <source>
        <dbReference type="ARBA" id="ARBA00023015"/>
    </source>
</evidence>
<accession>A0A4S5BJ34</accession>
<dbReference type="CDD" id="cd08417">
    <property type="entry name" value="PBP2_Nitroaromatics_like"/>
    <property type="match status" value="1"/>
</dbReference>
<comment type="similarity">
    <text evidence="1">Belongs to the LysR transcriptional regulatory family.</text>
</comment>
<keyword evidence="2" id="KW-0805">Transcription regulation</keyword>
<dbReference type="InterPro" id="IPR050389">
    <property type="entry name" value="LysR-type_TF"/>
</dbReference>
<dbReference type="GO" id="GO:0003677">
    <property type="term" value="F:DNA binding"/>
    <property type="evidence" value="ECO:0007669"/>
    <property type="project" value="UniProtKB-KW"/>
</dbReference>
<reference evidence="6 7" key="1">
    <citation type="submission" date="2019-04" db="EMBL/GenBank/DDBJ databases">
        <title>Lampropedia sp YIM MLB12 draf genome.</title>
        <authorList>
            <person name="Wang Y.-X."/>
        </authorList>
    </citation>
    <scope>NUCLEOTIDE SEQUENCE [LARGE SCALE GENOMIC DNA]</scope>
    <source>
        <strain evidence="6 7">YIM MLB12</strain>
    </source>
</reference>
<protein>
    <submittedName>
        <fullName evidence="6">LysR family transcriptional regulator</fullName>
    </submittedName>
</protein>
<evidence type="ECO:0000256" key="4">
    <source>
        <dbReference type="ARBA" id="ARBA00023163"/>
    </source>
</evidence>
<evidence type="ECO:0000259" key="5">
    <source>
        <dbReference type="PROSITE" id="PS50931"/>
    </source>
</evidence>
<dbReference type="SUPFAM" id="SSF46785">
    <property type="entry name" value="Winged helix' DNA-binding domain"/>
    <property type="match status" value="1"/>
</dbReference>
<dbReference type="Pfam" id="PF03466">
    <property type="entry name" value="LysR_substrate"/>
    <property type="match status" value="1"/>
</dbReference>
<dbReference type="RefSeq" id="WP_136406934.1">
    <property type="nucleotide sequence ID" value="NZ_SSWX01000015.1"/>
</dbReference>
<dbReference type="SUPFAM" id="SSF53850">
    <property type="entry name" value="Periplasmic binding protein-like II"/>
    <property type="match status" value="1"/>
</dbReference>
<proteinExistence type="inferred from homology"/>
<dbReference type="InterPro" id="IPR005119">
    <property type="entry name" value="LysR_subst-bd"/>
</dbReference>
<keyword evidence="7" id="KW-1185">Reference proteome</keyword>
<dbReference type="PANTHER" id="PTHR30118:SF15">
    <property type="entry name" value="TRANSCRIPTIONAL REGULATORY PROTEIN"/>
    <property type="match status" value="1"/>
</dbReference>
<comment type="caution">
    <text evidence="6">The sequence shown here is derived from an EMBL/GenBank/DDBJ whole genome shotgun (WGS) entry which is preliminary data.</text>
</comment>
<dbReference type="PROSITE" id="PS50931">
    <property type="entry name" value="HTH_LYSR"/>
    <property type="match status" value="1"/>
</dbReference>
<dbReference type="InterPro" id="IPR000847">
    <property type="entry name" value="LysR_HTH_N"/>
</dbReference>
<dbReference type="AlphaFoldDB" id="A0A4S5BJ34"/>
<dbReference type="Gene3D" id="3.40.190.10">
    <property type="entry name" value="Periplasmic binding protein-like II"/>
    <property type="match status" value="2"/>
</dbReference>
<dbReference type="InterPro" id="IPR037402">
    <property type="entry name" value="YidZ_PBP2"/>
</dbReference>
<dbReference type="InterPro" id="IPR036388">
    <property type="entry name" value="WH-like_DNA-bd_sf"/>
</dbReference>
<dbReference type="Proteomes" id="UP000306236">
    <property type="component" value="Unassembled WGS sequence"/>
</dbReference>
<evidence type="ECO:0000256" key="3">
    <source>
        <dbReference type="ARBA" id="ARBA00023125"/>
    </source>
</evidence>
<evidence type="ECO:0000256" key="1">
    <source>
        <dbReference type="ARBA" id="ARBA00009437"/>
    </source>
</evidence>
<dbReference type="PRINTS" id="PR00039">
    <property type="entry name" value="HTHLYSR"/>
</dbReference>
<organism evidence="6 7">
    <name type="scientific">Lampropedia aestuarii</name>
    <dbReference type="NCBI Taxonomy" id="2562762"/>
    <lineage>
        <taxon>Bacteria</taxon>
        <taxon>Pseudomonadati</taxon>
        <taxon>Pseudomonadota</taxon>
        <taxon>Betaproteobacteria</taxon>
        <taxon>Burkholderiales</taxon>
        <taxon>Comamonadaceae</taxon>
        <taxon>Lampropedia</taxon>
    </lineage>
</organism>
<dbReference type="Gene3D" id="1.10.10.10">
    <property type="entry name" value="Winged helix-like DNA-binding domain superfamily/Winged helix DNA-binding domain"/>
    <property type="match status" value="1"/>
</dbReference>
<sequence>MASFKHLDLNLLRVFDVVMQERSLTKAAERLHLTQPSVSNAIRRLKDSLKDELFVRVGQGIEPTARAIELWNTVHQALQDLYQTIEPEHFDAAHSEQTFHLGMIDATASRLLPPLAQIQASEASHIRLHVSSLLSRDPRLLLDEGEIDVAVGYFPAVLADLTARAQSDATVQYESRLLYQREYVCAMRDGHPLAEQEISLEDFCAARHLLVSLSGRPYGFIDEALSGLGLSRHVAMTVNQYYTAARIVAQTDLLTALPRKFAATTDVGKSLEIRELPLPVAPVSVHVLWLRGSRQPAAIAWLIEALQRSVQASI</sequence>
<dbReference type="OrthoDB" id="5495633at2"/>
<dbReference type="PANTHER" id="PTHR30118">
    <property type="entry name" value="HTH-TYPE TRANSCRIPTIONAL REGULATOR LEUO-RELATED"/>
    <property type="match status" value="1"/>
</dbReference>
<evidence type="ECO:0000313" key="6">
    <source>
        <dbReference type="EMBL" id="THJ32437.1"/>
    </source>
</evidence>
<gene>
    <name evidence="6" type="ORF">E8K88_12110</name>
</gene>
<dbReference type="GO" id="GO:0003700">
    <property type="term" value="F:DNA-binding transcription factor activity"/>
    <property type="evidence" value="ECO:0007669"/>
    <property type="project" value="InterPro"/>
</dbReference>